<keyword evidence="7" id="KW-0862">Zinc</keyword>
<dbReference type="InterPro" id="IPR004387">
    <property type="entry name" value="Pept_M50_Zn"/>
</dbReference>
<gene>
    <name evidence="13" type="ORF">A3B40_00350</name>
</gene>
<evidence type="ECO:0000256" key="4">
    <source>
        <dbReference type="ARBA" id="ARBA00022670"/>
    </source>
</evidence>
<dbReference type="PANTHER" id="PTHR42837">
    <property type="entry name" value="REGULATOR OF SIGMA-E PROTEASE RSEP"/>
    <property type="match status" value="1"/>
</dbReference>
<name>A0A1F7IQJ8_9BACT</name>
<keyword evidence="10 11" id="KW-0472">Membrane</keyword>
<keyword evidence="6" id="KW-0378">Hydrolase</keyword>
<evidence type="ECO:0000256" key="10">
    <source>
        <dbReference type="ARBA" id="ARBA00023136"/>
    </source>
</evidence>
<evidence type="ECO:0000256" key="2">
    <source>
        <dbReference type="ARBA" id="ARBA00004141"/>
    </source>
</evidence>
<comment type="caution">
    <text evidence="13">The sequence shown here is derived from an EMBL/GenBank/DDBJ whole genome shotgun (WGS) entry which is preliminary data.</text>
</comment>
<reference evidence="13 14" key="1">
    <citation type="journal article" date="2016" name="Nat. Commun.">
        <title>Thousands of microbial genomes shed light on interconnected biogeochemical processes in an aquifer system.</title>
        <authorList>
            <person name="Anantharaman K."/>
            <person name="Brown C.T."/>
            <person name="Hug L.A."/>
            <person name="Sharon I."/>
            <person name="Castelle C.J."/>
            <person name="Probst A.J."/>
            <person name="Thomas B.C."/>
            <person name="Singh A."/>
            <person name="Wilkins M.J."/>
            <person name="Karaoz U."/>
            <person name="Brodie E.L."/>
            <person name="Williams K.H."/>
            <person name="Hubbard S.S."/>
            <person name="Banfield J.F."/>
        </authorList>
    </citation>
    <scope>NUCLEOTIDE SEQUENCE [LARGE SCALE GENOMIC DNA]</scope>
</reference>
<dbReference type="InterPro" id="IPR008915">
    <property type="entry name" value="Peptidase_M50"/>
</dbReference>
<comment type="cofactor">
    <cofactor evidence="1">
        <name>Zn(2+)</name>
        <dbReference type="ChEBI" id="CHEBI:29105"/>
    </cofactor>
</comment>
<dbReference type="GO" id="GO:0004222">
    <property type="term" value="F:metalloendopeptidase activity"/>
    <property type="evidence" value="ECO:0007669"/>
    <property type="project" value="InterPro"/>
</dbReference>
<dbReference type="Gene3D" id="2.30.42.10">
    <property type="match status" value="1"/>
</dbReference>
<organism evidence="13 14">
    <name type="scientific">Candidatus Roizmanbacteria bacterium RIFCSPLOWO2_01_FULL_37_16</name>
    <dbReference type="NCBI Taxonomy" id="1802058"/>
    <lineage>
        <taxon>Bacteria</taxon>
        <taxon>Candidatus Roizmaniibacteriota</taxon>
    </lineage>
</organism>
<evidence type="ECO:0000256" key="3">
    <source>
        <dbReference type="ARBA" id="ARBA00007931"/>
    </source>
</evidence>
<evidence type="ECO:0000313" key="13">
    <source>
        <dbReference type="EMBL" id="OGK45629.1"/>
    </source>
</evidence>
<evidence type="ECO:0000256" key="6">
    <source>
        <dbReference type="ARBA" id="ARBA00022801"/>
    </source>
</evidence>
<evidence type="ECO:0000256" key="8">
    <source>
        <dbReference type="ARBA" id="ARBA00022989"/>
    </source>
</evidence>
<evidence type="ECO:0000256" key="9">
    <source>
        <dbReference type="ARBA" id="ARBA00023049"/>
    </source>
</evidence>
<comment type="similarity">
    <text evidence="3">Belongs to the peptidase M50B family.</text>
</comment>
<feature type="domain" description="Peptidase M50" evidence="12">
    <location>
        <begin position="6"/>
        <end position="375"/>
    </location>
</feature>
<sequence length="389" mass="43957">MSILIFILVLGILVLIHELGHFLVAKKKGVLVEEFGFGFPPRIFAKKIGETIYSINLIPFGGFVKLYGEEYHQVESDPYPLEQKQSRAFAFKHPQTKSLIIVAGVLMNFLLAIFLYYITLSLNNFKSEPMPLINDYNFRFGSQENRVVIGAVVKKSPASKTKIQIGDLTSRIGVKTKSGQIIWYPISKPEQFIELVKKSKDTPIYLDLENIINDEKKIVQVIPRYDPELKRAIIGINLVEATIIKYDTVLDRLFMGFLQSYNVTAYNLEGMRFLINQSAKEKSLQPVAEGSAGPLGIFRIIDETVQSSGKKLTLNTLNLLALLSLSLGFINILPFPALDGGRFALVVYEWLTKRRINQNLERNLNLIGFVILLTLAGLITINDIIKIYR</sequence>
<dbReference type="GO" id="GO:0016020">
    <property type="term" value="C:membrane"/>
    <property type="evidence" value="ECO:0007669"/>
    <property type="project" value="UniProtKB-SubCell"/>
</dbReference>
<dbReference type="Proteomes" id="UP000178040">
    <property type="component" value="Unassembled WGS sequence"/>
</dbReference>
<comment type="subcellular location">
    <subcellularLocation>
        <location evidence="2">Membrane</location>
        <topology evidence="2">Multi-pass membrane protein</topology>
    </subcellularLocation>
</comment>
<keyword evidence="5 11" id="KW-0812">Transmembrane</keyword>
<feature type="transmembrane region" description="Helical" evidence="11">
    <location>
        <begin position="99"/>
        <end position="120"/>
    </location>
</feature>
<dbReference type="CDD" id="cd06163">
    <property type="entry name" value="S2P-M50_PDZ_RseP-like"/>
    <property type="match status" value="1"/>
</dbReference>
<dbReference type="InterPro" id="IPR036034">
    <property type="entry name" value="PDZ_sf"/>
</dbReference>
<dbReference type="EMBL" id="MGAI01000004">
    <property type="protein sequence ID" value="OGK45629.1"/>
    <property type="molecule type" value="Genomic_DNA"/>
</dbReference>
<keyword evidence="8 11" id="KW-1133">Transmembrane helix</keyword>
<evidence type="ECO:0000256" key="5">
    <source>
        <dbReference type="ARBA" id="ARBA00022692"/>
    </source>
</evidence>
<keyword evidence="4" id="KW-0645">Protease</keyword>
<evidence type="ECO:0000313" key="14">
    <source>
        <dbReference type="Proteomes" id="UP000178040"/>
    </source>
</evidence>
<accession>A0A1F7IQJ8</accession>
<evidence type="ECO:0000259" key="12">
    <source>
        <dbReference type="Pfam" id="PF02163"/>
    </source>
</evidence>
<protein>
    <recommendedName>
        <fullName evidence="12">Peptidase M50 domain-containing protein</fullName>
    </recommendedName>
</protein>
<proteinExistence type="inferred from homology"/>
<dbReference type="Pfam" id="PF02163">
    <property type="entry name" value="Peptidase_M50"/>
    <property type="match status" value="1"/>
</dbReference>
<evidence type="ECO:0000256" key="7">
    <source>
        <dbReference type="ARBA" id="ARBA00022833"/>
    </source>
</evidence>
<dbReference type="PANTHER" id="PTHR42837:SF2">
    <property type="entry name" value="MEMBRANE METALLOPROTEASE ARASP2, CHLOROPLASTIC-RELATED"/>
    <property type="match status" value="1"/>
</dbReference>
<evidence type="ECO:0000256" key="1">
    <source>
        <dbReference type="ARBA" id="ARBA00001947"/>
    </source>
</evidence>
<feature type="transmembrane region" description="Helical" evidence="11">
    <location>
        <begin position="317"/>
        <end position="338"/>
    </location>
</feature>
<evidence type="ECO:0000256" key="11">
    <source>
        <dbReference type="SAM" id="Phobius"/>
    </source>
</evidence>
<keyword evidence="9" id="KW-0482">Metalloprotease</keyword>
<dbReference type="AlphaFoldDB" id="A0A1F7IQJ8"/>
<feature type="transmembrane region" description="Helical" evidence="11">
    <location>
        <begin position="366"/>
        <end position="385"/>
    </location>
</feature>
<dbReference type="GO" id="GO:0006508">
    <property type="term" value="P:proteolysis"/>
    <property type="evidence" value="ECO:0007669"/>
    <property type="project" value="UniProtKB-KW"/>
</dbReference>